<keyword evidence="2" id="KW-1185">Reference proteome</keyword>
<comment type="caution">
    <text evidence="1">The sequence shown here is derived from an EMBL/GenBank/DDBJ whole genome shotgun (WGS) entry which is preliminary data.</text>
</comment>
<dbReference type="InParanoid" id="A0A212EV76"/>
<sequence>MSPETQRLLPPTSETIMTKPFPIRVTIVSVYGEMKAMTSKAQSTRCI</sequence>
<accession>A0A212EV76</accession>
<name>A0A212EV76_DANPL</name>
<evidence type="ECO:0000313" key="1">
    <source>
        <dbReference type="EMBL" id="OWR45392.1"/>
    </source>
</evidence>
<dbReference type="Proteomes" id="UP000007151">
    <property type="component" value="Unassembled WGS sequence"/>
</dbReference>
<organism evidence="1 2">
    <name type="scientific">Danaus plexippus plexippus</name>
    <dbReference type="NCBI Taxonomy" id="278856"/>
    <lineage>
        <taxon>Eukaryota</taxon>
        <taxon>Metazoa</taxon>
        <taxon>Ecdysozoa</taxon>
        <taxon>Arthropoda</taxon>
        <taxon>Hexapoda</taxon>
        <taxon>Insecta</taxon>
        <taxon>Pterygota</taxon>
        <taxon>Neoptera</taxon>
        <taxon>Endopterygota</taxon>
        <taxon>Lepidoptera</taxon>
        <taxon>Glossata</taxon>
        <taxon>Ditrysia</taxon>
        <taxon>Papilionoidea</taxon>
        <taxon>Nymphalidae</taxon>
        <taxon>Danainae</taxon>
        <taxon>Danaini</taxon>
        <taxon>Danaina</taxon>
        <taxon>Danaus</taxon>
        <taxon>Danaus</taxon>
    </lineage>
</organism>
<dbReference type="EMBL" id="AGBW02012233">
    <property type="protein sequence ID" value="OWR45392.1"/>
    <property type="molecule type" value="Genomic_DNA"/>
</dbReference>
<dbReference type="KEGG" id="dpl:KGM_200839"/>
<protein>
    <submittedName>
        <fullName evidence="1">Uncharacterized protein</fullName>
    </submittedName>
</protein>
<gene>
    <name evidence="1" type="ORF">KGM_200839</name>
</gene>
<reference evidence="1 2" key="1">
    <citation type="journal article" date="2011" name="Cell">
        <title>The monarch butterfly genome yields insights into long-distance migration.</title>
        <authorList>
            <person name="Zhan S."/>
            <person name="Merlin C."/>
            <person name="Boore J.L."/>
            <person name="Reppert S.M."/>
        </authorList>
    </citation>
    <scope>NUCLEOTIDE SEQUENCE [LARGE SCALE GENOMIC DNA]</scope>
    <source>
        <strain evidence="1">F-2</strain>
    </source>
</reference>
<proteinExistence type="predicted"/>
<evidence type="ECO:0000313" key="2">
    <source>
        <dbReference type="Proteomes" id="UP000007151"/>
    </source>
</evidence>
<dbReference type="AlphaFoldDB" id="A0A212EV76"/>